<keyword evidence="2" id="KW-1185">Reference proteome</keyword>
<sequence length="38" mass="4120">MLQGLGINFRISLQTSVKGWIFETVAPDTTGSKIDGHT</sequence>
<accession>B4W1S4</accession>
<name>B4W1S4_9CYAN</name>
<evidence type="ECO:0000313" key="1">
    <source>
        <dbReference type="EMBL" id="EDX71877.1"/>
    </source>
</evidence>
<gene>
    <name evidence="1" type="ORF">MC7420_6963</name>
</gene>
<dbReference type="AlphaFoldDB" id="B4W1S4"/>
<reference evidence="1 2" key="1">
    <citation type="submission" date="2008-07" db="EMBL/GenBank/DDBJ databases">
        <authorList>
            <person name="Tandeau de Marsac N."/>
            <person name="Ferriera S."/>
            <person name="Johnson J."/>
            <person name="Kravitz S."/>
            <person name="Beeson K."/>
            <person name="Sutton G."/>
            <person name="Rogers Y.-H."/>
            <person name="Friedman R."/>
            <person name="Frazier M."/>
            <person name="Venter J.C."/>
        </authorList>
    </citation>
    <scope>NUCLEOTIDE SEQUENCE [LARGE SCALE GENOMIC DNA]</scope>
    <source>
        <strain evidence="1 2">PCC 7420</strain>
    </source>
</reference>
<protein>
    <submittedName>
        <fullName evidence="1">Uncharacterized protein</fullName>
    </submittedName>
</protein>
<proteinExistence type="predicted"/>
<dbReference type="EMBL" id="DS989869">
    <property type="protein sequence ID" value="EDX71877.1"/>
    <property type="molecule type" value="Genomic_DNA"/>
</dbReference>
<dbReference type="HOGENOM" id="CLU_3326788_0_0_3"/>
<organism evidence="1 2">
    <name type="scientific">Coleofasciculus chthonoplastes PCC 7420</name>
    <dbReference type="NCBI Taxonomy" id="118168"/>
    <lineage>
        <taxon>Bacteria</taxon>
        <taxon>Bacillati</taxon>
        <taxon>Cyanobacteriota</taxon>
        <taxon>Cyanophyceae</taxon>
        <taxon>Coleofasciculales</taxon>
        <taxon>Coleofasciculaceae</taxon>
        <taxon>Coleofasciculus</taxon>
    </lineage>
</organism>
<evidence type="ECO:0000313" key="2">
    <source>
        <dbReference type="Proteomes" id="UP000003835"/>
    </source>
</evidence>
<dbReference type="Proteomes" id="UP000003835">
    <property type="component" value="Unassembled WGS sequence"/>
</dbReference>